<evidence type="ECO:0000313" key="2">
    <source>
        <dbReference type="Proteomes" id="UP000789396"/>
    </source>
</evidence>
<protein>
    <submittedName>
        <fullName evidence="1">17167_t:CDS:1</fullName>
    </submittedName>
</protein>
<sequence>MPCLIIPTIIDKKAKLQKLINNRPGYDMKYVNSYILNYYGINDYQQFFEELFETERQYDTLS</sequence>
<reference evidence="1" key="1">
    <citation type="submission" date="2021-06" db="EMBL/GenBank/DDBJ databases">
        <authorList>
            <person name="Kallberg Y."/>
            <person name="Tangrot J."/>
            <person name="Rosling A."/>
        </authorList>
    </citation>
    <scope>NUCLEOTIDE SEQUENCE</scope>
    <source>
        <strain evidence="1">IN212</strain>
    </source>
</reference>
<dbReference type="Proteomes" id="UP000789396">
    <property type="component" value="Unassembled WGS sequence"/>
</dbReference>
<accession>A0A9N9NZI0</accession>
<dbReference type="EMBL" id="CAJVPZ010058543">
    <property type="protein sequence ID" value="CAG8788126.1"/>
    <property type="molecule type" value="Genomic_DNA"/>
</dbReference>
<feature type="non-terminal residue" evidence="1">
    <location>
        <position position="62"/>
    </location>
</feature>
<dbReference type="OrthoDB" id="2303275at2759"/>
<comment type="caution">
    <text evidence="1">The sequence shown here is derived from an EMBL/GenBank/DDBJ whole genome shotgun (WGS) entry which is preliminary data.</text>
</comment>
<dbReference type="AlphaFoldDB" id="A0A9N9NZI0"/>
<name>A0A9N9NZI0_9GLOM</name>
<gene>
    <name evidence="1" type="ORF">RFULGI_LOCUS16468</name>
</gene>
<organism evidence="1 2">
    <name type="scientific">Racocetra fulgida</name>
    <dbReference type="NCBI Taxonomy" id="60492"/>
    <lineage>
        <taxon>Eukaryota</taxon>
        <taxon>Fungi</taxon>
        <taxon>Fungi incertae sedis</taxon>
        <taxon>Mucoromycota</taxon>
        <taxon>Glomeromycotina</taxon>
        <taxon>Glomeromycetes</taxon>
        <taxon>Diversisporales</taxon>
        <taxon>Gigasporaceae</taxon>
        <taxon>Racocetra</taxon>
    </lineage>
</organism>
<keyword evidence="2" id="KW-1185">Reference proteome</keyword>
<evidence type="ECO:0000313" key="1">
    <source>
        <dbReference type="EMBL" id="CAG8788126.1"/>
    </source>
</evidence>
<proteinExistence type="predicted"/>